<dbReference type="EMBL" id="RCTF01000005">
    <property type="protein sequence ID" value="RLP79530.1"/>
    <property type="molecule type" value="Genomic_DNA"/>
</dbReference>
<organism evidence="1 2">
    <name type="scientific">Xanthobacter tagetidis</name>
    <dbReference type="NCBI Taxonomy" id="60216"/>
    <lineage>
        <taxon>Bacteria</taxon>
        <taxon>Pseudomonadati</taxon>
        <taxon>Pseudomonadota</taxon>
        <taxon>Alphaproteobacteria</taxon>
        <taxon>Hyphomicrobiales</taxon>
        <taxon>Xanthobacteraceae</taxon>
        <taxon>Xanthobacter</taxon>
    </lineage>
</organism>
<protein>
    <submittedName>
        <fullName evidence="1">Uncharacterized protein</fullName>
    </submittedName>
</protein>
<reference evidence="1 2" key="1">
    <citation type="submission" date="2018-10" db="EMBL/GenBank/DDBJ databases">
        <title>Xanthobacter tagetidis genome sequencing and assembly.</title>
        <authorList>
            <person name="Maclea K.S."/>
            <person name="Goen A.E."/>
            <person name="Fatima S.A."/>
        </authorList>
    </citation>
    <scope>NUCLEOTIDE SEQUENCE [LARGE SCALE GENOMIC DNA]</scope>
    <source>
        <strain evidence="1 2">ATCC 700314</strain>
    </source>
</reference>
<accession>A0A3L7AII8</accession>
<dbReference type="Proteomes" id="UP000269692">
    <property type="component" value="Unassembled WGS sequence"/>
</dbReference>
<dbReference type="RefSeq" id="WP_121622740.1">
    <property type="nucleotide sequence ID" value="NZ_JACIIW010000001.1"/>
</dbReference>
<gene>
    <name evidence="1" type="ORF">D9R14_07660</name>
</gene>
<dbReference type="OrthoDB" id="7838944at2"/>
<dbReference type="AlphaFoldDB" id="A0A3L7AII8"/>
<proteinExistence type="predicted"/>
<keyword evidence="2" id="KW-1185">Reference proteome</keyword>
<evidence type="ECO:0000313" key="1">
    <source>
        <dbReference type="EMBL" id="RLP79530.1"/>
    </source>
</evidence>
<evidence type="ECO:0000313" key="2">
    <source>
        <dbReference type="Proteomes" id="UP000269692"/>
    </source>
</evidence>
<comment type="caution">
    <text evidence="1">The sequence shown here is derived from an EMBL/GenBank/DDBJ whole genome shotgun (WGS) entry which is preliminary data.</text>
</comment>
<sequence>MLNRRASDFTILVLNTAAMVGNNAARIAEAIIRQASPRTSAEADAEGADKALRIGVISEVKRVLRRSLDDADQIAFSDIDPAFRPIVQRLKSKTYFVESIEEYVLVSRLIGEPALLDEAQKFMHRKGQECFAEADTLRELHRAVLARGRAS</sequence>
<name>A0A3L7AII8_9HYPH</name>